<keyword evidence="7" id="KW-1185">Reference proteome</keyword>
<keyword evidence="3" id="KW-0804">Transcription</keyword>
<proteinExistence type="predicted"/>
<reference evidence="6" key="1">
    <citation type="submission" date="2023-02" db="EMBL/GenBank/DDBJ databases">
        <title>Genome of toxic invasive species Heracleum sosnowskyi carries increased number of genes despite the absence of recent whole-genome duplications.</title>
        <authorList>
            <person name="Schelkunov M."/>
            <person name="Shtratnikova V."/>
            <person name="Makarenko M."/>
            <person name="Klepikova A."/>
            <person name="Omelchenko D."/>
            <person name="Novikova G."/>
            <person name="Obukhova E."/>
            <person name="Bogdanov V."/>
            <person name="Penin A."/>
            <person name="Logacheva M."/>
        </authorList>
    </citation>
    <scope>NUCLEOTIDE SEQUENCE</scope>
    <source>
        <strain evidence="6">Hsosn_3</strain>
        <tissue evidence="6">Leaf</tissue>
    </source>
</reference>
<evidence type="ECO:0000256" key="4">
    <source>
        <dbReference type="ARBA" id="ARBA00023242"/>
    </source>
</evidence>
<evidence type="ECO:0000256" key="2">
    <source>
        <dbReference type="ARBA" id="ARBA00023015"/>
    </source>
</evidence>
<evidence type="ECO:0000256" key="1">
    <source>
        <dbReference type="ARBA" id="ARBA00004123"/>
    </source>
</evidence>
<dbReference type="Gene3D" id="4.10.280.10">
    <property type="entry name" value="Helix-loop-helix DNA-binding domain"/>
    <property type="match status" value="1"/>
</dbReference>
<name>A0AAD8LYM5_9APIA</name>
<evidence type="ECO:0008006" key="8">
    <source>
        <dbReference type="Google" id="ProtNLM"/>
    </source>
</evidence>
<dbReference type="AlphaFoldDB" id="A0AAD8LYM5"/>
<protein>
    <recommendedName>
        <fullName evidence="8">BHLH domain-containing protein</fullName>
    </recommendedName>
</protein>
<comment type="caution">
    <text evidence="6">The sequence shown here is derived from an EMBL/GenBank/DDBJ whole genome shotgun (WGS) entry which is preliminary data.</text>
</comment>
<dbReference type="GO" id="GO:0005634">
    <property type="term" value="C:nucleus"/>
    <property type="evidence" value="ECO:0007669"/>
    <property type="project" value="UniProtKB-SubCell"/>
</dbReference>
<gene>
    <name evidence="6" type="ORF">POM88_052403</name>
</gene>
<dbReference type="SUPFAM" id="SSF47459">
    <property type="entry name" value="HLH, helix-loop-helix DNA-binding domain"/>
    <property type="match status" value="1"/>
</dbReference>
<keyword evidence="4" id="KW-0539">Nucleus</keyword>
<evidence type="ECO:0000313" key="6">
    <source>
        <dbReference type="EMBL" id="KAK1353268.1"/>
    </source>
</evidence>
<comment type="subcellular location">
    <subcellularLocation>
        <location evidence="1">Nucleus</location>
    </subcellularLocation>
</comment>
<dbReference type="GO" id="GO:0046983">
    <property type="term" value="F:protein dimerization activity"/>
    <property type="evidence" value="ECO:0007669"/>
    <property type="project" value="InterPro"/>
</dbReference>
<reference evidence="6" key="2">
    <citation type="submission" date="2023-05" db="EMBL/GenBank/DDBJ databases">
        <authorList>
            <person name="Schelkunov M.I."/>
        </authorList>
    </citation>
    <scope>NUCLEOTIDE SEQUENCE</scope>
    <source>
        <strain evidence="6">Hsosn_3</strain>
        <tissue evidence="6">Leaf</tissue>
    </source>
</reference>
<dbReference type="InterPro" id="IPR036638">
    <property type="entry name" value="HLH_DNA-bd_sf"/>
</dbReference>
<sequence length="169" mass="19255">MNESYRGDDRIKEEALRDIGKDLILGQPQVENETTAWCIHQLNPKNPTHVDQDLLLNRLDSIPPLANPLVSDISHRETNDRKRKGIENQGECQNTELHQSHETRRSKITEKFQKLQELLSQGSNTASQASTQDGALTYIKSTTELLQMLAKMSPVNAKAIEQYYPRKFA</sequence>
<evidence type="ECO:0000256" key="5">
    <source>
        <dbReference type="SAM" id="MobiDB-lite"/>
    </source>
</evidence>
<evidence type="ECO:0000313" key="7">
    <source>
        <dbReference type="Proteomes" id="UP001237642"/>
    </source>
</evidence>
<keyword evidence="2" id="KW-0805">Transcription regulation</keyword>
<organism evidence="6 7">
    <name type="scientific">Heracleum sosnowskyi</name>
    <dbReference type="NCBI Taxonomy" id="360622"/>
    <lineage>
        <taxon>Eukaryota</taxon>
        <taxon>Viridiplantae</taxon>
        <taxon>Streptophyta</taxon>
        <taxon>Embryophyta</taxon>
        <taxon>Tracheophyta</taxon>
        <taxon>Spermatophyta</taxon>
        <taxon>Magnoliopsida</taxon>
        <taxon>eudicotyledons</taxon>
        <taxon>Gunneridae</taxon>
        <taxon>Pentapetalae</taxon>
        <taxon>asterids</taxon>
        <taxon>campanulids</taxon>
        <taxon>Apiales</taxon>
        <taxon>Apiaceae</taxon>
        <taxon>Apioideae</taxon>
        <taxon>apioid superclade</taxon>
        <taxon>Tordylieae</taxon>
        <taxon>Tordyliinae</taxon>
        <taxon>Heracleum</taxon>
    </lineage>
</organism>
<evidence type="ECO:0000256" key="3">
    <source>
        <dbReference type="ARBA" id="ARBA00023163"/>
    </source>
</evidence>
<dbReference type="EMBL" id="JAUIZM010000013">
    <property type="protein sequence ID" value="KAK1353268.1"/>
    <property type="molecule type" value="Genomic_DNA"/>
</dbReference>
<dbReference type="Proteomes" id="UP001237642">
    <property type="component" value="Unassembled WGS sequence"/>
</dbReference>
<accession>A0AAD8LYM5</accession>
<feature type="region of interest" description="Disordered" evidence="5">
    <location>
        <begin position="75"/>
        <end position="106"/>
    </location>
</feature>